<comment type="similarity">
    <text evidence="2 14">Belongs to the Mediator complex subunit 13 family.</text>
</comment>
<sequence>MREYKIVILGCGGVGKSALTVQFVQGIFVEKYDPTIEDSYRKQVEVDGQQCMLEILDTAGTEQFTAMRDLYMKNGHGFVLVYSITAQSTFNDLVDLREQILRVKDSEDVPMIIVGNKCDLEDERVVGKEQGHNLARNFNCSFLETSSKAKVNVNEVFYDLIRQINRHYPEPGKKKKDDSNSCCCIIMTENESWVFWFDKKESKQLSSYTCDLLPKKENCGTYQNDGINYDIRCLLFRGLHNLIERSLFVLGQKRFGKWFVAMKSKEELRKDMSQSNYSLAYTFSFFVHGDNMICATINTQRQPVVRSINLLDYFSKKTIPLILGPHGIRATLVMEQIECVKERVIRIDNNCRRNILIGKQYEEIGTIAEEQYNDWRGFYPLPVYDSEDIKYKGVTEILPRMTLVEIDNLKMLWPTECIGIILDEELSDGDRRCFYESDSTNINNMNVEKVSTENYCRHRVEDIDVNNKIFENIVIPSDFALYKKDGINVPLSSIEDGKTQTVTSTLLNCDILVDKQKDSDETMKPLDENIINTDEDNSVVPILNLVEPKASKEWKFSNCCSTIDCGCKMCQNIQRMFLRSISHSTDIQNDDKKVVSKPIIDQAYSKRMTYKGKIQKYKCFKPRNCKFNFDASKIPESSVTCKESFPKFLPSIRTKIKYNNKNKAISTKISSKKVPKKPYHLSNIVSKVYNNKSISKRKSLIENTKERYLFPKEDTLMARDVTFYDDSVQRKPNGMLNSFISCLRDIKDGKEVTFDCKLYDNYETVRRNNLFGDKLNFEKCMSDVPEYFDMNKILYVVEKKEEGTIIRDAKQMFLETYYDEYLVNSENEKFLKNSDINTVNSTFKIEDTDMLLNESSDCGEFDVNDIRFRIDPELAIQKDTEEEIKMLFNNLDEHDGKKNLFSKDIFNYCGIFKKEEVPNNKIIEIEEEKKLDEEVDVEELFNNIDNMFCNNESRSKFIVDLGEHNDFFSDADYSKIIKIKPVENGIDLKKTSYCKQFKKQLGYKEDIYNLPESFIRRNCQDSSFIQILKRIIENMNSKYNRRHTISDPIVEDFSQILYPSSETSINKRKVKYTNMISNDTYESEEIPYKVRKNEDKIQYIPCSVGYSRYLEENDIWSEDIFGSSHNSSLEENQSTNMEVHDDTDNYEIDTFSSEIFKFFGVSDNDYNSSSTGVCQKEESDEILRARFKDYNVNKDESNLGSGLSSEKVEGDEYFNAMNEIVFRMANKNKCEIKNVPILYEEGSKESTSIFDLAMNYSSDEEDISNDHYNVSFNESEFNSSIGNVSYGDYSNCETYESSNNEYFSESEDSFDYMLSDKTEAKIIEEVDEKLYESISTTDSSQEVEVYDSYGKDKLKSEQCEKYFRSRIFPVVLCREVNNGWTGMNLITKSLLPRYSKATSIQSLFASARSQEQYDSLRDSIIKKIKTKNISSLSPDYSKIIEKIKNYGFTLPYETYIYYREGPQLSFNHYLIHNNVDDIAHLPDCECVECIPLPKVPTYVDLDDATSMNPYIYNYKNPKFIDNGSNLYDIKSTDKSFVPPVMPHHNSLKNSDNRKNKYYNIIKSIQKKSKKIFKNGRSYENSIVAQNEIKNADITLEVSKDNKVNILGKSLSKLMIDAPVTRNRYERLVSKPVYIKMRNKRMSTLNLIPQKRFWYKGYNTKITDLEPLYNEVNSTMNPPHSEDFVEESEEEEDSYELNSGTSCDEESSAIEQASNNVSMESSCSNNSETDSYQSCKERNTYTPSSNQVVSYEMENNYMELEDNTYQNMEYKNYNYQEDYNGQVYQNRNVNNIQSQNSDNNHDNNVQNYMQNPNQYYNNEVLYNSSFNNLPSQVPEVNYQMSYEPKVEQAYNTQSFVNCNINENYFDSQKDLLTVSENSPNIDESSIIDNNIEYNCLYYNMEVDSVPGTSTLSPIDNDKLVIDESYILPMNQEVSVEEVRKNTILRKDIKKDSIGISLLLQDSVFELYYDIIFDGCSICSCNSNIMSDDYGMYLRPPVNRNSNVVNKSEWHGFYLNGDKLKCNCGFSALRNKLFSYNSGLFKEDAEEGSGLVAFYKQHTNEYHKMFLQPTEAELSFIDLIRIQSLNRDIGAHISLYQNMLTKCPVPGTNAISNKYLDKCSNYMFSHVDINEKEHTIYNSFKANIDDNEESHISIPKRNSKLVDYPSFLHPWSIQFLNNGKETSDQDNLIILDNVSNFFKNIFNTQSFDNNKKKSYKTLTWSELVKNAYKHIKNNDECPFAPEPIPSIVVATEGDVIGGAPQIICNWEKLFLSPINLPKDVLYFVVSPDNDFIVERTKEYFSEVSVMYETLKLGRHIKMSKGNVIDGIFRVPIVEMNNAGDKYYQMLDNIISDKEYLEKIKSYTTFIENQVCQFFSNNGIIFDRKAYWECVKRGMNVLLPNTSHEYYDDSYLEMDQSKSDMLLKDEDMGNMPHIIVLYIINPFNFGTDIKESEQSKYSLISIMRAFNTSLAKIELTKRIRIQLEIINIQTILDYFGCISDKRRDERWYKGGEIFTRNKSYKFTAYEQMKSLSFAIYTHSRVYNSEDIKYSLSKSVTKFGHSSEVIEQIKRKAGNGDTIYKLSCNLYRLASPKKNPITPNNDVEEVVMFVSYCLIEDKWLGVTVTDNLGVLLDNCLINLQVPNKENKIVKFKKGHRILDAISRLWIYIMGMLSSDTRNWRLVIGRFGRVGHLEFKAWMHILSKSNIKRYNSKIKESCSFCSESLNSHSCPVIISACFVSMEAENNLKVFHNAVSKEKVVAATNPNVKVAKQKIIHSPDDVSVTHILVFPTTVDLSPDIGQGKDDQKDDFDTLELDDGNEDIMDLITDDLINDDEKDRSKLKNEMENDFFDIDSPDIYASNQPMAIGYYISTAPTGKLPNWFWSQSPKSRDNCPVHLRNSLHIVTSNILHTDEQMLNFKNTDLTHPLDSTATDDVLRYVLKTYNALSWLNVDCVTSERRSCLPIHIQALARLCDAVETFMF</sequence>
<dbReference type="STRING" id="131310.A0A0N5A6S5"/>
<comment type="subunit">
    <text evidence="14">Component of the Mediator complex.</text>
</comment>
<comment type="subcellular location">
    <subcellularLocation>
        <location evidence="1 14">Nucleus</location>
    </subcellularLocation>
</comment>
<dbReference type="NCBIfam" id="TIGR00231">
    <property type="entry name" value="small_GTP"/>
    <property type="match status" value="1"/>
</dbReference>
<reference evidence="19" key="1">
    <citation type="submission" date="2017-02" db="UniProtKB">
        <authorList>
            <consortium name="WormBaseParasite"/>
        </authorList>
    </citation>
    <scope>IDENTIFICATION</scope>
</reference>
<comment type="function">
    <text evidence="14">Component of the Mediator complex, a coactivator involved in regulated transcription of nearly all RNA polymerase II-dependent genes. Mediator functions as a bridge to convey information from gene-specific regulatory proteins to the basal RNA polymerase II transcription machinery. Mediator is recruited to promoters by direct interactions with regulatory proteins and serves as a scaffold for the assembly of a functional preinitiation complex with RNA polymerase II and the general transcription factors.</text>
</comment>
<dbReference type="GO" id="GO:0016592">
    <property type="term" value="C:mediator complex"/>
    <property type="evidence" value="ECO:0007669"/>
    <property type="project" value="InterPro"/>
</dbReference>
<keyword evidence="5" id="KW-0547">Nucleotide-binding</keyword>
<organism evidence="18 19">
    <name type="scientific">Parastrongyloides trichosuri</name>
    <name type="common">Possum-specific nematode worm</name>
    <dbReference type="NCBI Taxonomy" id="131310"/>
    <lineage>
        <taxon>Eukaryota</taxon>
        <taxon>Metazoa</taxon>
        <taxon>Ecdysozoa</taxon>
        <taxon>Nematoda</taxon>
        <taxon>Chromadorea</taxon>
        <taxon>Rhabditida</taxon>
        <taxon>Tylenchina</taxon>
        <taxon>Panagrolaimomorpha</taxon>
        <taxon>Strongyloidoidea</taxon>
        <taxon>Strongyloididae</taxon>
        <taxon>Parastrongyloides</taxon>
    </lineage>
</organism>
<evidence type="ECO:0000256" key="13">
    <source>
        <dbReference type="PROSITE-ProRule" id="PRU00182"/>
    </source>
</evidence>
<dbReference type="WBParaSite" id="PTRK_0001769400.1">
    <property type="protein sequence ID" value="PTRK_0001769400.1"/>
    <property type="gene ID" value="PTRK_0001769400"/>
</dbReference>
<evidence type="ECO:0000256" key="15">
    <source>
        <dbReference type="SAM" id="MobiDB-lite"/>
    </source>
</evidence>
<evidence type="ECO:0000256" key="3">
    <source>
        <dbReference type="ARBA" id="ARBA00019618"/>
    </source>
</evidence>
<feature type="compositionally biased region" description="Polar residues" evidence="15">
    <location>
        <begin position="1708"/>
        <end position="1745"/>
    </location>
</feature>
<keyword evidence="13" id="KW-0694">RNA-binding</keyword>
<dbReference type="GO" id="GO:0003713">
    <property type="term" value="F:transcription coactivator activity"/>
    <property type="evidence" value="ECO:0007669"/>
    <property type="project" value="TreeGrafter"/>
</dbReference>
<evidence type="ECO:0000256" key="12">
    <source>
        <dbReference type="ARBA" id="ARBA00048098"/>
    </source>
</evidence>
<keyword evidence="11 14" id="KW-0539">Nucleus</keyword>
<evidence type="ECO:0000256" key="1">
    <source>
        <dbReference type="ARBA" id="ARBA00004123"/>
    </source>
</evidence>
<dbReference type="GO" id="GO:0005525">
    <property type="term" value="F:GTP binding"/>
    <property type="evidence" value="ECO:0007669"/>
    <property type="project" value="UniProtKB-KW"/>
</dbReference>
<keyword evidence="9 14" id="KW-0010">Activator</keyword>
<evidence type="ECO:0000256" key="8">
    <source>
        <dbReference type="ARBA" id="ARBA00023134"/>
    </source>
</evidence>
<dbReference type="SUPFAM" id="SSF52540">
    <property type="entry name" value="P-loop containing nucleoside triphosphate hydrolases"/>
    <property type="match status" value="1"/>
</dbReference>
<dbReference type="GO" id="GO:0032486">
    <property type="term" value="P:Rap protein signal transduction"/>
    <property type="evidence" value="ECO:0007669"/>
    <property type="project" value="InterPro"/>
</dbReference>
<dbReference type="PANTHER" id="PTHR48249:SF3">
    <property type="entry name" value="MEDIATOR OF RNA POLYMERASE II TRANSCRIPTION SUBUNIT 13"/>
    <property type="match status" value="1"/>
</dbReference>
<dbReference type="InterPro" id="IPR051139">
    <property type="entry name" value="Mediator_complx_sub13"/>
</dbReference>
<evidence type="ECO:0000256" key="4">
    <source>
        <dbReference type="ARBA" id="ARBA00022491"/>
    </source>
</evidence>
<dbReference type="PROSITE" id="PS51420">
    <property type="entry name" value="RHO"/>
    <property type="match status" value="1"/>
</dbReference>
<name>A0A0N5A6S5_PARTI</name>
<dbReference type="InterPro" id="IPR038851">
    <property type="entry name" value="Rap1"/>
</dbReference>
<dbReference type="InterPro" id="IPR009401">
    <property type="entry name" value="Med13_C"/>
</dbReference>
<keyword evidence="8" id="KW-0342">GTP-binding</keyword>
<evidence type="ECO:0000256" key="11">
    <source>
        <dbReference type="ARBA" id="ARBA00023242"/>
    </source>
</evidence>
<evidence type="ECO:0000256" key="5">
    <source>
        <dbReference type="ARBA" id="ARBA00022741"/>
    </source>
</evidence>
<keyword evidence="18" id="KW-1185">Reference proteome</keyword>
<dbReference type="InterPro" id="IPR001806">
    <property type="entry name" value="Small_GTPase"/>
</dbReference>
<dbReference type="SMART" id="SM00175">
    <property type="entry name" value="RAB"/>
    <property type="match status" value="1"/>
</dbReference>
<dbReference type="Pfam" id="PF06333">
    <property type="entry name" value="Med13_C"/>
    <property type="match status" value="1"/>
</dbReference>
<keyword evidence="4 14" id="KW-0678">Repressor</keyword>
<dbReference type="Pfam" id="PF18296">
    <property type="entry name" value="MID_MedPIWI"/>
    <property type="match status" value="1"/>
</dbReference>
<evidence type="ECO:0000256" key="7">
    <source>
        <dbReference type="ARBA" id="ARBA00023015"/>
    </source>
</evidence>
<dbReference type="PROSITE" id="PS51421">
    <property type="entry name" value="RAS"/>
    <property type="match status" value="1"/>
</dbReference>
<dbReference type="Pfam" id="PF00071">
    <property type="entry name" value="Ras"/>
    <property type="match status" value="1"/>
</dbReference>
<evidence type="ECO:0000313" key="19">
    <source>
        <dbReference type="WBParaSite" id="PTRK_0001769400.1"/>
    </source>
</evidence>
<feature type="domain" description="Mediator complex subunit Med13 C-terminal" evidence="16">
    <location>
        <begin position="2600"/>
        <end position="2964"/>
    </location>
</feature>
<dbReference type="PANTHER" id="PTHR48249">
    <property type="entry name" value="MEDIATOR OF RNA POLYMERASE II TRANSCRIPTION SUBUNIT 13"/>
    <property type="match status" value="1"/>
</dbReference>
<evidence type="ECO:0000256" key="9">
    <source>
        <dbReference type="ARBA" id="ARBA00023159"/>
    </source>
</evidence>
<dbReference type="PROSITE" id="PS50889">
    <property type="entry name" value="S4"/>
    <property type="match status" value="1"/>
</dbReference>
<protein>
    <recommendedName>
        <fullName evidence="3 14">Mediator of RNA polymerase II transcription subunit 13</fullName>
    </recommendedName>
</protein>
<evidence type="ECO:0000256" key="10">
    <source>
        <dbReference type="ARBA" id="ARBA00023163"/>
    </source>
</evidence>
<evidence type="ECO:0000259" key="16">
    <source>
        <dbReference type="Pfam" id="PF06333"/>
    </source>
</evidence>
<proteinExistence type="inferred from homology"/>
<evidence type="ECO:0000313" key="18">
    <source>
        <dbReference type="Proteomes" id="UP000038045"/>
    </source>
</evidence>
<evidence type="ECO:0000259" key="17">
    <source>
        <dbReference type="Pfam" id="PF18296"/>
    </source>
</evidence>
<evidence type="ECO:0000256" key="14">
    <source>
        <dbReference type="RuleBase" id="RU364134"/>
    </source>
</evidence>
<accession>A0A0N5A6S5</accession>
<dbReference type="GO" id="GO:0008544">
    <property type="term" value="P:epidermis development"/>
    <property type="evidence" value="ECO:0007669"/>
    <property type="project" value="UniProtKB-ARBA"/>
</dbReference>
<dbReference type="PROSITE" id="PS51419">
    <property type="entry name" value="RAB"/>
    <property type="match status" value="1"/>
</dbReference>
<dbReference type="GO" id="GO:0003723">
    <property type="term" value="F:RNA binding"/>
    <property type="evidence" value="ECO:0007669"/>
    <property type="project" value="UniProtKB-KW"/>
</dbReference>
<dbReference type="SMART" id="SM00176">
    <property type="entry name" value="RAN"/>
    <property type="match status" value="1"/>
</dbReference>
<dbReference type="GO" id="GO:0045944">
    <property type="term" value="P:positive regulation of transcription by RNA polymerase II"/>
    <property type="evidence" value="ECO:0007669"/>
    <property type="project" value="TreeGrafter"/>
</dbReference>
<feature type="domain" description="MID" evidence="17">
    <location>
        <begin position="2276"/>
        <end position="2500"/>
    </location>
</feature>
<comment type="catalytic activity">
    <reaction evidence="12">
        <text>GTP + H2O = GDP + phosphate + H(+)</text>
        <dbReference type="Rhea" id="RHEA:19669"/>
        <dbReference type="ChEBI" id="CHEBI:15377"/>
        <dbReference type="ChEBI" id="CHEBI:15378"/>
        <dbReference type="ChEBI" id="CHEBI:37565"/>
        <dbReference type="ChEBI" id="CHEBI:43474"/>
        <dbReference type="ChEBI" id="CHEBI:58189"/>
        <dbReference type="EC" id="3.6.5.2"/>
    </reaction>
</comment>
<dbReference type="PRINTS" id="PR00449">
    <property type="entry name" value="RASTRNSFRMNG"/>
</dbReference>
<evidence type="ECO:0000256" key="6">
    <source>
        <dbReference type="ARBA" id="ARBA00022801"/>
    </source>
</evidence>
<feature type="region of interest" description="Disordered" evidence="15">
    <location>
        <begin position="1672"/>
        <end position="1745"/>
    </location>
</feature>
<dbReference type="SMART" id="SM00173">
    <property type="entry name" value="RAS"/>
    <property type="match status" value="1"/>
</dbReference>
<dbReference type="InterPro" id="IPR005225">
    <property type="entry name" value="Small_GTP-bd"/>
</dbReference>
<dbReference type="Gene3D" id="3.40.50.300">
    <property type="entry name" value="P-loop containing nucleotide triphosphate hydrolases"/>
    <property type="match status" value="1"/>
</dbReference>
<evidence type="ECO:0000256" key="2">
    <source>
        <dbReference type="ARBA" id="ARBA00009354"/>
    </source>
</evidence>
<dbReference type="CDD" id="cd04175">
    <property type="entry name" value="Rap1"/>
    <property type="match status" value="1"/>
</dbReference>
<dbReference type="InterPro" id="IPR041285">
    <property type="entry name" value="MID_MedPIWI"/>
</dbReference>
<dbReference type="FunFam" id="3.40.50.300:FF:000182">
    <property type="entry name" value="ras-related protein Rap-1b"/>
    <property type="match status" value="1"/>
</dbReference>
<dbReference type="InterPro" id="IPR027417">
    <property type="entry name" value="P-loop_NTPase"/>
</dbReference>
<dbReference type="SMART" id="SM00174">
    <property type="entry name" value="RHO"/>
    <property type="match status" value="1"/>
</dbReference>
<keyword evidence="7 14" id="KW-0805">Transcription regulation</keyword>
<dbReference type="GO" id="GO:0003925">
    <property type="term" value="F:G protein activity"/>
    <property type="evidence" value="ECO:0007669"/>
    <property type="project" value="UniProtKB-EC"/>
</dbReference>
<dbReference type="Proteomes" id="UP000038045">
    <property type="component" value="Unplaced"/>
</dbReference>
<keyword evidence="10 14" id="KW-0804">Transcription</keyword>
<feature type="compositionally biased region" description="Acidic residues" evidence="15">
    <location>
        <begin position="1683"/>
        <end position="1694"/>
    </location>
</feature>
<keyword evidence="6" id="KW-0378">Hydrolase</keyword>